<keyword evidence="2" id="KW-1185">Reference proteome</keyword>
<evidence type="ECO:0000313" key="2">
    <source>
        <dbReference type="Proteomes" id="UP000013167"/>
    </source>
</evidence>
<dbReference type="Proteomes" id="UP000013167">
    <property type="component" value="Unassembled WGS sequence"/>
</dbReference>
<dbReference type="GO" id="GO:0006646">
    <property type="term" value="P:phosphatidylethanolamine biosynthetic process"/>
    <property type="evidence" value="ECO:0007669"/>
    <property type="project" value="TreeGrafter"/>
</dbReference>
<dbReference type="RefSeq" id="WP_010850444.1">
    <property type="nucleotide sequence ID" value="NZ_HF570956.1"/>
</dbReference>
<dbReference type="PANTHER" id="PTHR22603:SF66">
    <property type="entry name" value="ETHANOLAMINE KINASE"/>
    <property type="match status" value="1"/>
</dbReference>
<dbReference type="Pfam" id="PF01633">
    <property type="entry name" value="Choline_kinase"/>
    <property type="match status" value="1"/>
</dbReference>
<sequence length="297" mass="32726">MELEPLLDSLAVLAGQEREVTLLPGGLTNANYRVTTATRDVVVRVASASSGLLSIDRDQEVHNSRAAAKAGVAPEVVEHRPGLLVVQFVPDALTYGDSDLAANLAGVADVVRRLHEGPAFAGRFDMFDIQREYLAIMHTHRFRMPRGYLALAPAAERMEAALRVHPEPRVPCHNDLLAANFLQDAQRLWIVDYEYSGMNEASFELGNIVQEAHLTPEHLAELVTAYVGHEDPVRTARAALWGIASAWAWTLWGTIQAGASDLDFDFWEWAMDKMDRAAQAFAEPGFDELLDTVGSPR</sequence>
<name>N0E433_9MICO</name>
<accession>N0E433</accession>
<dbReference type="GO" id="GO:0004305">
    <property type="term" value="F:ethanolamine kinase activity"/>
    <property type="evidence" value="ECO:0007669"/>
    <property type="project" value="TreeGrafter"/>
</dbReference>
<dbReference type="HOGENOM" id="CLU_055115_1_1_11"/>
<dbReference type="InterPro" id="IPR011009">
    <property type="entry name" value="Kinase-like_dom_sf"/>
</dbReference>
<dbReference type="GO" id="GO:0005737">
    <property type="term" value="C:cytoplasm"/>
    <property type="evidence" value="ECO:0007669"/>
    <property type="project" value="TreeGrafter"/>
</dbReference>
<dbReference type="AlphaFoldDB" id="N0E433"/>
<dbReference type="eggNOG" id="COG0510">
    <property type="taxonomic scope" value="Bacteria"/>
</dbReference>
<gene>
    <name evidence="1" type="ORF">BN10_610012</name>
</gene>
<protein>
    <submittedName>
        <fullName evidence="1">Uncharacterized protein</fullName>
    </submittedName>
</protein>
<evidence type="ECO:0000313" key="1">
    <source>
        <dbReference type="EMBL" id="CCH70601.1"/>
    </source>
</evidence>
<dbReference type="PANTHER" id="PTHR22603">
    <property type="entry name" value="CHOLINE/ETHANOALAMINE KINASE"/>
    <property type="match status" value="1"/>
</dbReference>
<dbReference type="STRING" id="1193181.BN10_610012"/>
<dbReference type="OrthoDB" id="179763at2"/>
<proteinExistence type="predicted"/>
<comment type="caution">
    <text evidence="1">The sequence shown here is derived from an EMBL/GenBank/DDBJ whole genome shotgun (WGS) entry which is preliminary data.</text>
</comment>
<reference evidence="1 2" key="1">
    <citation type="journal article" date="2013" name="ISME J.">
        <title>A metabolic model for members of the genus Tetrasphaera involved in enhanced biological phosphorus removal.</title>
        <authorList>
            <person name="Kristiansen R."/>
            <person name="Nguyen H.T.T."/>
            <person name="Saunders A.M."/>
            <person name="Nielsen J.L."/>
            <person name="Wimmer R."/>
            <person name="Le V.Q."/>
            <person name="McIlroy S.J."/>
            <person name="Petrovski S."/>
            <person name="Seviour R.J."/>
            <person name="Calteau A."/>
            <person name="Nielsen K.L."/>
            <person name="Nielsen P.H."/>
        </authorList>
    </citation>
    <scope>NUCLEOTIDE SEQUENCE [LARGE SCALE GENOMIC DNA]</scope>
    <source>
        <strain evidence="1 2">Lp2</strain>
    </source>
</reference>
<dbReference type="SUPFAM" id="SSF56112">
    <property type="entry name" value="Protein kinase-like (PK-like)"/>
    <property type="match status" value="1"/>
</dbReference>
<dbReference type="Gene3D" id="3.30.200.20">
    <property type="entry name" value="Phosphorylase Kinase, domain 1"/>
    <property type="match status" value="1"/>
</dbReference>
<organism evidence="1 2">
    <name type="scientific">Phycicoccus elongatus Lp2</name>
    <dbReference type="NCBI Taxonomy" id="1193181"/>
    <lineage>
        <taxon>Bacteria</taxon>
        <taxon>Bacillati</taxon>
        <taxon>Actinomycetota</taxon>
        <taxon>Actinomycetes</taxon>
        <taxon>Micrococcales</taxon>
        <taxon>Intrasporangiaceae</taxon>
        <taxon>Phycicoccus</taxon>
    </lineage>
</organism>
<dbReference type="CDD" id="cd05151">
    <property type="entry name" value="ChoK-like"/>
    <property type="match status" value="1"/>
</dbReference>
<dbReference type="EMBL" id="CAIZ01000132">
    <property type="protein sequence ID" value="CCH70601.1"/>
    <property type="molecule type" value="Genomic_DNA"/>
</dbReference>
<dbReference type="Gene3D" id="3.90.1200.10">
    <property type="match status" value="1"/>
</dbReference>